<reference evidence="2 3" key="1">
    <citation type="submission" date="2019-12" db="EMBL/GenBank/DDBJ databases">
        <title>A genome sequence resource for the geographically widespread anthracnose pathogen Colletotrichum asianum.</title>
        <authorList>
            <person name="Meng Y."/>
        </authorList>
    </citation>
    <scope>NUCLEOTIDE SEQUENCE [LARGE SCALE GENOMIC DNA]</scope>
    <source>
        <strain evidence="2 3">ICMP 18580</strain>
    </source>
</reference>
<evidence type="ECO:0000313" key="3">
    <source>
        <dbReference type="Proteomes" id="UP000434172"/>
    </source>
</evidence>
<keyword evidence="3" id="KW-1185">Reference proteome</keyword>
<name>A0A8H3W7Z7_9PEZI</name>
<protein>
    <submittedName>
        <fullName evidence="2">Uncharacterized protein</fullName>
    </submittedName>
</protein>
<proteinExistence type="predicted"/>
<accession>A0A8H3W7Z7</accession>
<evidence type="ECO:0000313" key="2">
    <source>
        <dbReference type="EMBL" id="KAF0319848.1"/>
    </source>
</evidence>
<feature type="compositionally biased region" description="Basic and acidic residues" evidence="1">
    <location>
        <begin position="182"/>
        <end position="194"/>
    </location>
</feature>
<sequence>MKTAPSTAAASSLTIGQFSSRAVETLRTPQRRLQNSTPANVGGCSSSFTLSETCQPTGAIPDSTTPDTARLAERLQCHPTGFMPSPLDWQTIVIEHSCLSRTNVCFPCPFKIMPCPPVDSRTESRRLPIELLSPASEGCALLSMALVGRVMSRRSTWDSLDNVSDRRRHSGLDSSRGKHPRSRLELEASHTTRE</sequence>
<feature type="region of interest" description="Disordered" evidence="1">
    <location>
        <begin position="163"/>
        <end position="194"/>
    </location>
</feature>
<evidence type="ECO:0000256" key="1">
    <source>
        <dbReference type="SAM" id="MobiDB-lite"/>
    </source>
</evidence>
<dbReference type="EMBL" id="WOWK01000090">
    <property type="protein sequence ID" value="KAF0319848.1"/>
    <property type="molecule type" value="Genomic_DNA"/>
</dbReference>
<comment type="caution">
    <text evidence="2">The sequence shown here is derived from an EMBL/GenBank/DDBJ whole genome shotgun (WGS) entry which is preliminary data.</text>
</comment>
<organism evidence="2 3">
    <name type="scientific">Colletotrichum asianum</name>
    <dbReference type="NCBI Taxonomy" id="702518"/>
    <lineage>
        <taxon>Eukaryota</taxon>
        <taxon>Fungi</taxon>
        <taxon>Dikarya</taxon>
        <taxon>Ascomycota</taxon>
        <taxon>Pezizomycotina</taxon>
        <taxon>Sordariomycetes</taxon>
        <taxon>Hypocreomycetidae</taxon>
        <taxon>Glomerellales</taxon>
        <taxon>Glomerellaceae</taxon>
        <taxon>Colletotrichum</taxon>
        <taxon>Colletotrichum gloeosporioides species complex</taxon>
    </lineage>
</organism>
<dbReference type="AlphaFoldDB" id="A0A8H3W7Z7"/>
<dbReference type="Proteomes" id="UP000434172">
    <property type="component" value="Unassembled WGS sequence"/>
</dbReference>
<gene>
    <name evidence="2" type="ORF">GQ607_012950</name>
</gene>